<gene>
    <name evidence="2" type="ORF">ACFQE1_04640</name>
</gene>
<keyword evidence="1 2" id="KW-0808">Transferase</keyword>
<dbReference type="AlphaFoldDB" id="A0ABD5RWB9"/>
<evidence type="ECO:0000256" key="1">
    <source>
        <dbReference type="ARBA" id="ARBA00022679"/>
    </source>
</evidence>
<evidence type="ECO:0000313" key="2">
    <source>
        <dbReference type="EMBL" id="MFC6723683.1"/>
    </source>
</evidence>
<proteinExistence type="predicted"/>
<organism evidence="2 3">
    <name type="scientific">Halobium palmae</name>
    <dbReference type="NCBI Taxonomy" id="1776492"/>
    <lineage>
        <taxon>Archaea</taxon>
        <taxon>Methanobacteriati</taxon>
        <taxon>Methanobacteriota</taxon>
        <taxon>Stenosarchaea group</taxon>
        <taxon>Halobacteria</taxon>
        <taxon>Halobacteriales</taxon>
        <taxon>Haloferacaceae</taxon>
        <taxon>Halobium</taxon>
    </lineage>
</organism>
<name>A0ABD5RWB9_9EURY</name>
<sequence>MTPALEGITVADFTQLKQGPLATQKLAEMGAEVIKIEPVHGEYQRGLRMGGELLEGEGPSFLSFNRSKRSVTLDLKSDEGHNIAMEIVESADVVIENFRPHVMDSLGLGYEDVTEVNPDVVYVSSSSYGPDGPRADEPGQDLLMQSMSGLPSIGGRGGDPPTPAPISVVDLHGAMLNAFHVMTALFHREQTGEGQKVDLNLMDAAIDLQIEEIFLQMNLDKEFERSEEGIAYKYLGAPYGIYETADGHVTISMNPIDDLVDVLDLTIDVEYDSSEAAYENRDQIKREIEAQTREWQTDELLETLLAEDVWVSEVKEYEDMVEDPQVEHNEIICDVEHPTVGEMTTVAPPVSMSKTPPEIKSAPPLLGEHNEEVLSELGYDASEYERLVEEGVMTEAGSTE</sequence>
<dbReference type="PANTHER" id="PTHR48207:SF4">
    <property type="entry name" value="BLL6097 PROTEIN"/>
    <property type="match status" value="1"/>
</dbReference>
<dbReference type="InterPro" id="IPR050483">
    <property type="entry name" value="CoA-transferase_III_domain"/>
</dbReference>
<accession>A0ABD5RWB9</accession>
<dbReference type="PANTHER" id="PTHR48207">
    <property type="entry name" value="SUCCINATE--HYDROXYMETHYLGLUTARATE COA-TRANSFERASE"/>
    <property type="match status" value="1"/>
</dbReference>
<dbReference type="Proteomes" id="UP001596328">
    <property type="component" value="Unassembled WGS sequence"/>
</dbReference>
<dbReference type="Gene3D" id="3.40.50.10540">
    <property type="entry name" value="Crotonobetainyl-coa:carnitine coa-transferase, domain 1"/>
    <property type="match status" value="1"/>
</dbReference>
<reference evidence="2 3" key="1">
    <citation type="journal article" date="2019" name="Int. J. Syst. Evol. Microbiol.">
        <title>The Global Catalogue of Microorganisms (GCM) 10K type strain sequencing project: providing services to taxonomists for standard genome sequencing and annotation.</title>
        <authorList>
            <consortium name="The Broad Institute Genomics Platform"/>
            <consortium name="The Broad Institute Genome Sequencing Center for Infectious Disease"/>
            <person name="Wu L."/>
            <person name="Ma J."/>
        </authorList>
    </citation>
    <scope>NUCLEOTIDE SEQUENCE [LARGE SCALE GENOMIC DNA]</scope>
    <source>
        <strain evidence="2 3">NBRC 111368</strain>
    </source>
</reference>
<protein>
    <submittedName>
        <fullName evidence="2">CaiB/BaiF CoA transferase family protein</fullName>
    </submittedName>
</protein>
<dbReference type="SUPFAM" id="SSF89796">
    <property type="entry name" value="CoA-transferase family III (CaiB/BaiF)"/>
    <property type="match status" value="1"/>
</dbReference>
<dbReference type="GO" id="GO:0016740">
    <property type="term" value="F:transferase activity"/>
    <property type="evidence" value="ECO:0007669"/>
    <property type="project" value="UniProtKB-KW"/>
</dbReference>
<dbReference type="InterPro" id="IPR044855">
    <property type="entry name" value="CoA-Trfase_III_dom3_sf"/>
</dbReference>
<comment type="caution">
    <text evidence="2">The sequence shown here is derived from an EMBL/GenBank/DDBJ whole genome shotgun (WGS) entry which is preliminary data.</text>
</comment>
<evidence type="ECO:0000313" key="3">
    <source>
        <dbReference type="Proteomes" id="UP001596328"/>
    </source>
</evidence>
<dbReference type="Pfam" id="PF02515">
    <property type="entry name" value="CoA_transf_3"/>
    <property type="match status" value="1"/>
</dbReference>
<dbReference type="InterPro" id="IPR003673">
    <property type="entry name" value="CoA-Trfase_fam_III"/>
</dbReference>
<keyword evidence="3" id="KW-1185">Reference proteome</keyword>
<dbReference type="InterPro" id="IPR023606">
    <property type="entry name" value="CoA-Trfase_III_dom_1_sf"/>
</dbReference>
<dbReference type="Gene3D" id="3.30.1540.10">
    <property type="entry name" value="formyl-coa transferase, domain 3"/>
    <property type="match status" value="1"/>
</dbReference>
<dbReference type="EMBL" id="JBHSWU010000035">
    <property type="protein sequence ID" value="MFC6723683.1"/>
    <property type="molecule type" value="Genomic_DNA"/>
</dbReference>